<keyword evidence="2" id="KW-1185">Reference proteome</keyword>
<gene>
    <name evidence="1" type="ORF">E1292_37880</name>
</gene>
<name>A0A4R4UWM7_9ACTN</name>
<comment type="caution">
    <text evidence="1">The sequence shown here is derived from an EMBL/GenBank/DDBJ whole genome shotgun (WGS) entry which is preliminary data.</text>
</comment>
<evidence type="ECO:0000313" key="1">
    <source>
        <dbReference type="EMBL" id="TDC96947.1"/>
    </source>
</evidence>
<dbReference type="AlphaFoldDB" id="A0A4R4UWM7"/>
<dbReference type="Proteomes" id="UP000295258">
    <property type="component" value="Unassembled WGS sequence"/>
</dbReference>
<reference evidence="1 2" key="1">
    <citation type="submission" date="2019-03" db="EMBL/GenBank/DDBJ databases">
        <title>Draft genome sequences of novel Actinobacteria.</title>
        <authorList>
            <person name="Sahin N."/>
            <person name="Ay H."/>
            <person name="Saygin H."/>
        </authorList>
    </citation>
    <scope>NUCLEOTIDE SEQUENCE [LARGE SCALE GENOMIC DNA]</scope>
    <source>
        <strain evidence="1 2">KC310</strain>
    </source>
</reference>
<evidence type="ECO:0000313" key="2">
    <source>
        <dbReference type="Proteomes" id="UP000295258"/>
    </source>
</evidence>
<organism evidence="1 2">
    <name type="scientific">Nonomuraea deserti</name>
    <dbReference type="NCBI Taxonomy" id="1848322"/>
    <lineage>
        <taxon>Bacteria</taxon>
        <taxon>Bacillati</taxon>
        <taxon>Actinomycetota</taxon>
        <taxon>Actinomycetes</taxon>
        <taxon>Streptosporangiales</taxon>
        <taxon>Streptosporangiaceae</taxon>
        <taxon>Nonomuraea</taxon>
    </lineage>
</organism>
<proteinExistence type="predicted"/>
<accession>A0A4R4UWM7</accession>
<protein>
    <submittedName>
        <fullName evidence="1">Uncharacterized protein</fullName>
    </submittedName>
</protein>
<sequence>MFRQAGFAPALDSPCTKPELLDEFPYLSMLKGSLDAAVNRPATPPHVQITRAVQVNLHPTLVSAPARSLRASPRCSARSTRRR</sequence>
<dbReference type="EMBL" id="SMKO01000160">
    <property type="protein sequence ID" value="TDC96947.1"/>
    <property type="molecule type" value="Genomic_DNA"/>
</dbReference>
<dbReference type="RefSeq" id="WP_132602764.1">
    <property type="nucleotide sequence ID" value="NZ_SMKO01000160.1"/>
</dbReference>